<dbReference type="AlphaFoldDB" id="A0A9P6Q4H2"/>
<name>A0A9P6Q4H2_9FUNG</name>
<sequence>MRPFLVCLLAAVLPAASFASQEPFCEDKISRTGRLFGRPAFYDLEEKVPGSIFFSENRLQGQPLENSYWMLIGQLNEQIPKEAFKLAPVIYTMNGLQDFEGEFEGYVGRGEIRLKWSSGATIQGRSDKGDFKVSGRSFVLRRST</sequence>
<dbReference type="Proteomes" id="UP000807716">
    <property type="component" value="Unassembled WGS sequence"/>
</dbReference>
<dbReference type="EMBL" id="JAAAJB010000247">
    <property type="protein sequence ID" value="KAG0260479.1"/>
    <property type="molecule type" value="Genomic_DNA"/>
</dbReference>
<keyword evidence="3" id="KW-1185">Reference proteome</keyword>
<organism evidence="2 3">
    <name type="scientific">Actinomortierella ambigua</name>
    <dbReference type="NCBI Taxonomy" id="1343610"/>
    <lineage>
        <taxon>Eukaryota</taxon>
        <taxon>Fungi</taxon>
        <taxon>Fungi incertae sedis</taxon>
        <taxon>Mucoromycota</taxon>
        <taxon>Mortierellomycotina</taxon>
        <taxon>Mortierellomycetes</taxon>
        <taxon>Mortierellales</taxon>
        <taxon>Mortierellaceae</taxon>
        <taxon>Actinomortierella</taxon>
    </lineage>
</organism>
<reference evidence="2" key="1">
    <citation type="journal article" date="2020" name="Fungal Divers.">
        <title>Resolving the Mortierellaceae phylogeny through synthesis of multi-gene phylogenetics and phylogenomics.</title>
        <authorList>
            <person name="Vandepol N."/>
            <person name="Liber J."/>
            <person name="Desiro A."/>
            <person name="Na H."/>
            <person name="Kennedy M."/>
            <person name="Barry K."/>
            <person name="Grigoriev I.V."/>
            <person name="Miller A.N."/>
            <person name="O'Donnell K."/>
            <person name="Stajich J.E."/>
            <person name="Bonito G."/>
        </authorList>
    </citation>
    <scope>NUCLEOTIDE SEQUENCE</scope>
    <source>
        <strain evidence="2">BC1065</strain>
    </source>
</reference>
<proteinExistence type="predicted"/>
<accession>A0A9P6Q4H2</accession>
<evidence type="ECO:0000313" key="3">
    <source>
        <dbReference type="Proteomes" id="UP000807716"/>
    </source>
</evidence>
<keyword evidence="1" id="KW-0732">Signal</keyword>
<feature type="signal peptide" evidence="1">
    <location>
        <begin position="1"/>
        <end position="19"/>
    </location>
</feature>
<evidence type="ECO:0000256" key="1">
    <source>
        <dbReference type="SAM" id="SignalP"/>
    </source>
</evidence>
<evidence type="ECO:0000313" key="2">
    <source>
        <dbReference type="EMBL" id="KAG0260479.1"/>
    </source>
</evidence>
<feature type="chain" id="PRO_5040203836" evidence="1">
    <location>
        <begin position="20"/>
        <end position="144"/>
    </location>
</feature>
<protein>
    <submittedName>
        <fullName evidence="2">Uncharacterized protein</fullName>
    </submittedName>
</protein>
<gene>
    <name evidence="2" type="ORF">DFQ27_003507</name>
</gene>
<comment type="caution">
    <text evidence="2">The sequence shown here is derived from an EMBL/GenBank/DDBJ whole genome shotgun (WGS) entry which is preliminary data.</text>
</comment>
<dbReference type="OrthoDB" id="2368484at2759"/>